<dbReference type="PANTHER" id="PTHR10629:SF52">
    <property type="entry name" value="DNA (CYTOSINE-5)-METHYLTRANSFERASE 1"/>
    <property type="match status" value="1"/>
</dbReference>
<evidence type="ECO:0000313" key="10">
    <source>
        <dbReference type="Proteomes" id="UP000006054"/>
    </source>
</evidence>
<dbReference type="eggNOG" id="COG0270">
    <property type="taxonomic scope" value="Bacteria"/>
</dbReference>
<evidence type="ECO:0000256" key="6">
    <source>
        <dbReference type="PROSITE-ProRule" id="PRU01016"/>
    </source>
</evidence>
<dbReference type="GO" id="GO:0003677">
    <property type="term" value="F:DNA binding"/>
    <property type="evidence" value="ECO:0007669"/>
    <property type="project" value="TreeGrafter"/>
</dbReference>
<accession>I4AHT3</accession>
<feature type="active site" evidence="6">
    <location>
        <position position="72"/>
    </location>
</feature>
<dbReference type="InterPro" id="IPR018117">
    <property type="entry name" value="C5_DNA_meth_AS"/>
</dbReference>
<name>I4AHT3_BERLS</name>
<dbReference type="Proteomes" id="UP000006054">
    <property type="component" value="Chromosome"/>
</dbReference>
<comment type="similarity">
    <text evidence="6 7">Belongs to the class I-like SAM-binding methyltransferase superfamily. C5-methyltransferase family.</text>
</comment>
<dbReference type="RefSeq" id="WP_014796976.1">
    <property type="nucleotide sequence ID" value="NC_018018.1"/>
</dbReference>
<dbReference type="InterPro" id="IPR031303">
    <property type="entry name" value="C5_meth_CS"/>
</dbReference>
<evidence type="ECO:0000256" key="1">
    <source>
        <dbReference type="ARBA" id="ARBA00022603"/>
    </source>
</evidence>
<dbReference type="HOGENOM" id="CLU_006958_2_1_10"/>
<dbReference type="PRINTS" id="PR00105">
    <property type="entry name" value="C5METTRFRASE"/>
</dbReference>
<dbReference type="CDD" id="cd00315">
    <property type="entry name" value="Cyt_C5_DNA_methylase"/>
    <property type="match status" value="1"/>
</dbReference>
<dbReference type="GO" id="GO:0044027">
    <property type="term" value="P:negative regulation of gene expression via chromosomal CpG island methylation"/>
    <property type="evidence" value="ECO:0007669"/>
    <property type="project" value="TreeGrafter"/>
</dbReference>
<keyword evidence="3 6" id="KW-0949">S-adenosyl-L-methionine</keyword>
<evidence type="ECO:0000256" key="3">
    <source>
        <dbReference type="ARBA" id="ARBA00022691"/>
    </source>
</evidence>
<sequence length="343" mass="39455">MKIVSFFAGAGGLDLGFKKAGFDIIWANEYDKEIWETYQKNHSQTILDKRSIVDIATNEVPDCDGIIGGPPCQSWSEAGKARGIKDKRGQLFYDFIRILEEKQPKFFLAENVSGMLISKHNQALEGIKELFRNAGLGYELSFKMLNASDYNVPQDRKRVFFIGIRKDLNFKYEFPNEKFEKVTLETAISDLQDSILPALELNNTNGNNCKVPNHEYMIGGFSTMFMSRNRVRKWDEQSFTIQAGGRHAPIHPQAPKMKLVEKDVRIFVPKYEHLYRRLSVRECARIQTFPDDFIFYYKKVAAGYKMIGNAVPVNLAYFLAKSIKEQILSNQKKNFIQQEKLTA</sequence>
<dbReference type="SUPFAM" id="SSF53335">
    <property type="entry name" value="S-adenosyl-L-methionine-dependent methyltransferases"/>
    <property type="match status" value="1"/>
</dbReference>
<dbReference type="PANTHER" id="PTHR10629">
    <property type="entry name" value="CYTOSINE-SPECIFIC METHYLTRANSFERASE"/>
    <property type="match status" value="1"/>
</dbReference>
<keyword evidence="10" id="KW-1185">Reference proteome</keyword>
<evidence type="ECO:0000256" key="2">
    <source>
        <dbReference type="ARBA" id="ARBA00022679"/>
    </source>
</evidence>
<proteinExistence type="inferred from homology"/>
<dbReference type="REBASE" id="49160">
    <property type="entry name" value="M.Fli6794ORF1080P"/>
</dbReference>
<dbReference type="GO" id="GO:0003886">
    <property type="term" value="F:DNA (cytosine-5-)-methyltransferase activity"/>
    <property type="evidence" value="ECO:0007669"/>
    <property type="project" value="UniProtKB-EC"/>
</dbReference>
<dbReference type="PATRIC" id="fig|880071.3.peg.1052"/>
<dbReference type="PROSITE" id="PS51679">
    <property type="entry name" value="SAM_MT_C5"/>
    <property type="match status" value="1"/>
</dbReference>
<dbReference type="OrthoDB" id="32195at2"/>
<dbReference type="InterPro" id="IPR029063">
    <property type="entry name" value="SAM-dependent_MTases_sf"/>
</dbReference>
<dbReference type="PROSITE" id="PS00095">
    <property type="entry name" value="C5_MTASE_2"/>
    <property type="match status" value="1"/>
</dbReference>
<evidence type="ECO:0000256" key="4">
    <source>
        <dbReference type="ARBA" id="ARBA00022747"/>
    </source>
</evidence>
<evidence type="ECO:0000256" key="5">
    <source>
        <dbReference type="ARBA" id="ARBA00047422"/>
    </source>
</evidence>
<dbReference type="PROSITE" id="PS00094">
    <property type="entry name" value="C5_MTASE_1"/>
    <property type="match status" value="1"/>
</dbReference>
<organism evidence="9 10">
    <name type="scientific">Bernardetia litoralis (strain ATCC 23117 / DSM 6794 / NBRC 15988 / NCIMB 1366 / Fx l1 / Sio-4)</name>
    <name type="common">Flexibacter litoralis</name>
    <dbReference type="NCBI Taxonomy" id="880071"/>
    <lineage>
        <taxon>Bacteria</taxon>
        <taxon>Pseudomonadati</taxon>
        <taxon>Bacteroidota</taxon>
        <taxon>Cytophagia</taxon>
        <taxon>Cytophagales</taxon>
        <taxon>Bernardetiaceae</taxon>
        <taxon>Bernardetia</taxon>
    </lineage>
</organism>
<dbReference type="Pfam" id="PF00145">
    <property type="entry name" value="DNA_methylase"/>
    <property type="match status" value="1"/>
</dbReference>
<dbReference type="GO" id="GO:0009307">
    <property type="term" value="P:DNA restriction-modification system"/>
    <property type="evidence" value="ECO:0007669"/>
    <property type="project" value="UniProtKB-KW"/>
</dbReference>
<dbReference type="EMBL" id="CP003345">
    <property type="protein sequence ID" value="AFM03518.1"/>
    <property type="molecule type" value="Genomic_DNA"/>
</dbReference>
<dbReference type="EC" id="2.1.1.37" evidence="8"/>
<evidence type="ECO:0000256" key="8">
    <source>
        <dbReference type="RuleBase" id="RU000417"/>
    </source>
</evidence>
<dbReference type="KEGG" id="fli:Fleli_1080"/>
<gene>
    <name evidence="9" type="ordered locus">Fleli_1080</name>
</gene>
<dbReference type="InterPro" id="IPR001525">
    <property type="entry name" value="C5_MeTfrase"/>
</dbReference>
<dbReference type="NCBIfam" id="TIGR00675">
    <property type="entry name" value="dcm"/>
    <property type="match status" value="1"/>
</dbReference>
<dbReference type="STRING" id="880071.Fleli_1080"/>
<protein>
    <recommendedName>
        <fullName evidence="8">Cytosine-specific methyltransferase</fullName>
        <ecNumber evidence="8">2.1.1.37</ecNumber>
    </recommendedName>
</protein>
<keyword evidence="1 6" id="KW-0489">Methyltransferase</keyword>
<dbReference type="Gene3D" id="3.90.120.10">
    <property type="entry name" value="DNA Methylase, subunit A, domain 2"/>
    <property type="match status" value="1"/>
</dbReference>
<comment type="catalytic activity">
    <reaction evidence="5 8">
        <text>a 2'-deoxycytidine in DNA + S-adenosyl-L-methionine = a 5-methyl-2'-deoxycytidine in DNA + S-adenosyl-L-homocysteine + H(+)</text>
        <dbReference type="Rhea" id="RHEA:13681"/>
        <dbReference type="Rhea" id="RHEA-COMP:11369"/>
        <dbReference type="Rhea" id="RHEA-COMP:11370"/>
        <dbReference type="ChEBI" id="CHEBI:15378"/>
        <dbReference type="ChEBI" id="CHEBI:57856"/>
        <dbReference type="ChEBI" id="CHEBI:59789"/>
        <dbReference type="ChEBI" id="CHEBI:85452"/>
        <dbReference type="ChEBI" id="CHEBI:85454"/>
        <dbReference type="EC" id="2.1.1.37"/>
    </reaction>
</comment>
<evidence type="ECO:0000256" key="7">
    <source>
        <dbReference type="RuleBase" id="RU000416"/>
    </source>
</evidence>
<keyword evidence="2 6" id="KW-0808">Transferase</keyword>
<dbReference type="InterPro" id="IPR050390">
    <property type="entry name" value="C5-Methyltransferase"/>
</dbReference>
<reference evidence="10" key="1">
    <citation type="submission" date="2012-06" db="EMBL/GenBank/DDBJ databases">
        <title>The complete genome of Flexibacter litoralis DSM 6794.</title>
        <authorList>
            <person name="Lucas S."/>
            <person name="Copeland A."/>
            <person name="Lapidus A."/>
            <person name="Glavina del Rio T."/>
            <person name="Dalin E."/>
            <person name="Tice H."/>
            <person name="Bruce D."/>
            <person name="Goodwin L."/>
            <person name="Pitluck S."/>
            <person name="Peters L."/>
            <person name="Ovchinnikova G."/>
            <person name="Lu M."/>
            <person name="Kyrpides N."/>
            <person name="Mavromatis K."/>
            <person name="Ivanova N."/>
            <person name="Brettin T."/>
            <person name="Detter J.C."/>
            <person name="Han C."/>
            <person name="Larimer F."/>
            <person name="Land M."/>
            <person name="Hauser L."/>
            <person name="Markowitz V."/>
            <person name="Cheng J.-F."/>
            <person name="Hugenholtz P."/>
            <person name="Woyke T."/>
            <person name="Wu D."/>
            <person name="Spring S."/>
            <person name="Lang E."/>
            <person name="Kopitz M."/>
            <person name="Brambilla E."/>
            <person name="Klenk H.-P."/>
            <person name="Eisen J.A."/>
        </authorList>
    </citation>
    <scope>NUCLEOTIDE SEQUENCE [LARGE SCALE GENOMIC DNA]</scope>
    <source>
        <strain evidence="10">ATCC 23117 / DSM 6794 / NBRC 15988 / NCIMB 1366 / Sio-4</strain>
    </source>
</reference>
<dbReference type="Gene3D" id="3.40.50.150">
    <property type="entry name" value="Vaccinia Virus protein VP39"/>
    <property type="match status" value="1"/>
</dbReference>
<evidence type="ECO:0000313" key="9">
    <source>
        <dbReference type="EMBL" id="AFM03518.1"/>
    </source>
</evidence>
<keyword evidence="4" id="KW-0680">Restriction system</keyword>
<dbReference type="AlphaFoldDB" id="I4AHT3"/>
<dbReference type="GO" id="GO:0032259">
    <property type="term" value="P:methylation"/>
    <property type="evidence" value="ECO:0007669"/>
    <property type="project" value="UniProtKB-KW"/>
</dbReference>